<accession>A0ABQ6FMQ3</accession>
<sequence>MRQLSSSRERIGAFVADKAWFLLLLLGIIDIVRGGFHTFAPDSGAGIVAGMDLSTNGANIIFLLATDGVSQISFGLWYLFISLRERHLVVPALLLDWLRTGMVLYLEFVSKPPAHEVPGRFAHWSEFLLVSVVLLTLLLSSPQPFTRPSAKKAQAMSEVSQ</sequence>
<evidence type="ECO:0000313" key="3">
    <source>
        <dbReference type="Proteomes" id="UP001344906"/>
    </source>
</evidence>
<proteinExistence type="predicted"/>
<gene>
    <name evidence="2" type="ORF">KDH_23720</name>
</gene>
<keyword evidence="1" id="KW-0472">Membrane</keyword>
<keyword evidence="1" id="KW-0812">Transmembrane</keyword>
<feature type="transmembrane region" description="Helical" evidence="1">
    <location>
        <begin position="60"/>
        <end position="81"/>
    </location>
</feature>
<dbReference type="EMBL" id="BSRI01000001">
    <property type="protein sequence ID" value="GLV55528.1"/>
    <property type="molecule type" value="Genomic_DNA"/>
</dbReference>
<feature type="transmembrane region" description="Helical" evidence="1">
    <location>
        <begin position="121"/>
        <end position="139"/>
    </location>
</feature>
<name>A0ABQ6FMQ3_9CHLR</name>
<evidence type="ECO:0000313" key="2">
    <source>
        <dbReference type="EMBL" id="GLV55528.1"/>
    </source>
</evidence>
<organism evidence="2 3">
    <name type="scientific">Dictyobacter halimunensis</name>
    <dbReference type="NCBI Taxonomy" id="3026934"/>
    <lineage>
        <taxon>Bacteria</taxon>
        <taxon>Bacillati</taxon>
        <taxon>Chloroflexota</taxon>
        <taxon>Ktedonobacteria</taxon>
        <taxon>Ktedonobacterales</taxon>
        <taxon>Dictyobacteraceae</taxon>
        <taxon>Dictyobacter</taxon>
    </lineage>
</organism>
<keyword evidence="1" id="KW-1133">Transmembrane helix</keyword>
<reference evidence="2 3" key="1">
    <citation type="submission" date="2023-02" db="EMBL/GenBank/DDBJ databases">
        <title>Dictyobacter halimunensis sp. nov., a new member of the class Ktedonobacteria from forest soil in a geothermal area.</title>
        <authorList>
            <person name="Rachmania M.K."/>
            <person name="Ningsih F."/>
            <person name="Sakai Y."/>
            <person name="Yabe S."/>
            <person name="Yokota A."/>
            <person name="Sjamsuridzal W."/>
        </authorList>
    </citation>
    <scope>NUCLEOTIDE SEQUENCE [LARGE SCALE GENOMIC DNA]</scope>
    <source>
        <strain evidence="2 3">S3.2.2.5</strain>
    </source>
</reference>
<keyword evidence="3" id="KW-1185">Reference proteome</keyword>
<comment type="caution">
    <text evidence="2">The sequence shown here is derived from an EMBL/GenBank/DDBJ whole genome shotgun (WGS) entry which is preliminary data.</text>
</comment>
<feature type="transmembrane region" description="Helical" evidence="1">
    <location>
        <begin position="20"/>
        <end position="40"/>
    </location>
</feature>
<feature type="transmembrane region" description="Helical" evidence="1">
    <location>
        <begin position="88"/>
        <end position="109"/>
    </location>
</feature>
<protein>
    <submittedName>
        <fullName evidence="2">Uncharacterized protein</fullName>
    </submittedName>
</protein>
<dbReference type="Proteomes" id="UP001344906">
    <property type="component" value="Unassembled WGS sequence"/>
</dbReference>
<dbReference type="RefSeq" id="WP_338249951.1">
    <property type="nucleotide sequence ID" value="NZ_BSRI01000001.1"/>
</dbReference>
<evidence type="ECO:0000256" key="1">
    <source>
        <dbReference type="SAM" id="Phobius"/>
    </source>
</evidence>